<comment type="catalytic activity">
    <reaction evidence="15 16 17">
        <text>oxaloacetate + 2 Na(+)(in) + H(+) = pyruvate + 2 Na(+)(out) + CO2</text>
        <dbReference type="Rhea" id="RHEA:57724"/>
        <dbReference type="ChEBI" id="CHEBI:15361"/>
        <dbReference type="ChEBI" id="CHEBI:15378"/>
        <dbReference type="ChEBI" id="CHEBI:16452"/>
        <dbReference type="ChEBI" id="CHEBI:16526"/>
        <dbReference type="ChEBI" id="CHEBI:29101"/>
        <dbReference type="EC" id="7.2.4.2"/>
    </reaction>
</comment>
<evidence type="ECO:0000256" key="15">
    <source>
        <dbReference type="ARBA" id="ARBA00048176"/>
    </source>
</evidence>
<accession>A0A1M7YSI7</accession>
<keyword evidence="7 16" id="KW-1003">Cell membrane</keyword>
<dbReference type="GO" id="GO:0008948">
    <property type="term" value="F:oxaloacetate decarboxylase activity"/>
    <property type="evidence" value="ECO:0007669"/>
    <property type="project" value="UniProtKB-UniRule"/>
</dbReference>
<evidence type="ECO:0000256" key="6">
    <source>
        <dbReference type="ARBA" id="ARBA00022448"/>
    </source>
</evidence>
<dbReference type="HAMAP" id="MF_00404">
    <property type="entry name" value="OadG"/>
    <property type="match status" value="1"/>
</dbReference>
<dbReference type="InterPro" id="IPR005899">
    <property type="entry name" value="Na_pump_deCOase"/>
</dbReference>
<evidence type="ECO:0000256" key="9">
    <source>
        <dbReference type="ARBA" id="ARBA00022967"/>
    </source>
</evidence>
<keyword evidence="11 16" id="KW-0915">Sodium</keyword>
<evidence type="ECO:0000256" key="16">
    <source>
        <dbReference type="HAMAP-Rule" id="MF_00404"/>
    </source>
</evidence>
<dbReference type="STRING" id="1117707.VQ7734_01281"/>
<evidence type="ECO:0000256" key="3">
    <source>
        <dbReference type="ARBA" id="ARBA00004162"/>
    </source>
</evidence>
<keyword evidence="12 16" id="KW-0406">Ion transport</keyword>
<name>A0A1M7YSI7_9VIBR</name>
<dbReference type="GO" id="GO:0015081">
    <property type="term" value="F:sodium ion transmembrane transporter activity"/>
    <property type="evidence" value="ECO:0007669"/>
    <property type="project" value="UniProtKB-UniRule"/>
</dbReference>
<dbReference type="RefSeq" id="WP_073580657.1">
    <property type="nucleotide sequence ID" value="NZ_AP024897.1"/>
</dbReference>
<feature type="transmembrane region" description="Helical" evidence="16 17">
    <location>
        <begin position="12"/>
        <end position="33"/>
    </location>
</feature>
<keyword evidence="20" id="KW-1185">Reference proteome</keyword>
<gene>
    <name evidence="16" type="primary">oadG</name>
    <name evidence="19" type="ORF">VQ7734_01281</name>
</gene>
<dbReference type="NCBIfam" id="TIGR01195">
    <property type="entry name" value="oadG_fam"/>
    <property type="match status" value="1"/>
</dbReference>
<evidence type="ECO:0000256" key="4">
    <source>
        <dbReference type="ARBA" id="ARBA00005844"/>
    </source>
</evidence>
<dbReference type="GO" id="GO:0036376">
    <property type="term" value="P:sodium ion export across plasma membrane"/>
    <property type="evidence" value="ECO:0007669"/>
    <property type="project" value="InterPro"/>
</dbReference>
<comment type="subunit">
    <text evidence="5 16">Heterotrimer of an alpha, a beta and a gamma subunit.</text>
</comment>
<keyword evidence="13 16" id="KW-0472">Membrane</keyword>
<dbReference type="InterPro" id="IPR023424">
    <property type="entry name" value="OadG"/>
</dbReference>
<evidence type="ECO:0000256" key="12">
    <source>
        <dbReference type="ARBA" id="ARBA00023065"/>
    </source>
</evidence>
<evidence type="ECO:0000313" key="19">
    <source>
        <dbReference type="EMBL" id="SHO55545.1"/>
    </source>
</evidence>
<dbReference type="Proteomes" id="UP000184600">
    <property type="component" value="Unassembled WGS sequence"/>
</dbReference>
<evidence type="ECO:0000256" key="8">
    <source>
        <dbReference type="ARBA" id="ARBA00022692"/>
    </source>
</evidence>
<evidence type="ECO:0000256" key="10">
    <source>
        <dbReference type="ARBA" id="ARBA00022989"/>
    </source>
</evidence>
<evidence type="ECO:0000313" key="20">
    <source>
        <dbReference type="Proteomes" id="UP000184600"/>
    </source>
</evidence>
<dbReference type="AlphaFoldDB" id="A0A1M7YSI7"/>
<evidence type="ECO:0000256" key="11">
    <source>
        <dbReference type="ARBA" id="ARBA00023053"/>
    </source>
</evidence>
<evidence type="ECO:0000256" key="17">
    <source>
        <dbReference type="RuleBase" id="RU004278"/>
    </source>
</evidence>
<evidence type="ECO:0000256" key="7">
    <source>
        <dbReference type="ARBA" id="ARBA00022475"/>
    </source>
</evidence>
<keyword evidence="6 16" id="KW-0813">Transport</keyword>
<dbReference type="GO" id="GO:0015451">
    <property type="term" value="F:decarboxylation-driven active transmembrane transporter activity"/>
    <property type="evidence" value="ECO:0007669"/>
    <property type="project" value="UniProtKB-EC"/>
</dbReference>
<comment type="subcellular location">
    <subcellularLocation>
        <location evidence="3 16 17">Cell membrane</location>
        <topology evidence="3 16 17">Single-pass membrane protein</topology>
    </subcellularLocation>
</comment>
<dbReference type="EMBL" id="FRFG01000015">
    <property type="protein sequence ID" value="SHO55545.1"/>
    <property type="molecule type" value="Genomic_DNA"/>
</dbReference>
<evidence type="ECO:0000256" key="14">
    <source>
        <dbReference type="ARBA" id="ARBA00023201"/>
    </source>
</evidence>
<comment type="similarity">
    <text evidence="4 16 17">Belongs to the OadG family.</text>
</comment>
<evidence type="ECO:0000256" key="13">
    <source>
        <dbReference type="ARBA" id="ARBA00023136"/>
    </source>
</evidence>
<evidence type="ECO:0000256" key="2">
    <source>
        <dbReference type="ARBA" id="ARBA00003002"/>
    </source>
</evidence>
<feature type="region of interest" description="Disordered" evidence="18">
    <location>
        <begin position="44"/>
        <end position="64"/>
    </location>
</feature>
<evidence type="ECO:0000256" key="1">
    <source>
        <dbReference type="ARBA" id="ARBA00001959"/>
    </source>
</evidence>
<protein>
    <recommendedName>
        <fullName evidence="16">Probable oxaloacetate decarboxylase gamma chain</fullName>
        <ecNumber evidence="16">7.2.4.2</ecNumber>
    </recommendedName>
</protein>
<evidence type="ECO:0000256" key="5">
    <source>
        <dbReference type="ARBA" id="ARBA00011869"/>
    </source>
</evidence>
<reference evidence="20" key="1">
    <citation type="submission" date="2016-12" db="EMBL/GenBank/DDBJ databases">
        <authorList>
            <person name="Rodrigo-Torres L."/>
            <person name="Arahal R.D."/>
            <person name="Lucena T."/>
        </authorList>
    </citation>
    <scope>NUCLEOTIDE SEQUENCE [LARGE SCALE GENOMIC DNA]</scope>
</reference>
<dbReference type="GO" id="GO:0005886">
    <property type="term" value="C:plasma membrane"/>
    <property type="evidence" value="ECO:0007669"/>
    <property type="project" value="UniProtKB-SubCell"/>
</dbReference>
<dbReference type="OrthoDB" id="9903250at2"/>
<dbReference type="EC" id="7.2.4.2" evidence="16"/>
<dbReference type="Pfam" id="PF04277">
    <property type="entry name" value="OAD_gamma"/>
    <property type="match status" value="1"/>
</dbReference>
<keyword evidence="8 16" id="KW-0812">Transmembrane</keyword>
<comment type="function">
    <text evidence="2 16 17">Catalyzes the decarboxylation of oxaloacetate coupled to Na(+) translocation.</text>
</comment>
<keyword evidence="10 16" id="KW-1133">Transmembrane helix</keyword>
<proteinExistence type="inferred from homology"/>
<comment type="cofactor">
    <cofactor evidence="1 16 17">
        <name>Na(+)</name>
        <dbReference type="ChEBI" id="CHEBI:29101"/>
    </cofactor>
</comment>
<keyword evidence="14 16" id="KW-0739">Sodium transport</keyword>
<sequence>MNENLFSEGVTLMLLGMGFVFVFLMFLVVMIHLQTKITSLLPEPQNNKEIQKKNKPAGKNTQVKSDEGQLIAVLTAAVCLHRKSQRRNRVEG</sequence>
<keyword evidence="9 16" id="KW-1278">Translocase</keyword>
<organism evidence="19 20">
    <name type="scientific">Vibrio quintilis</name>
    <dbReference type="NCBI Taxonomy" id="1117707"/>
    <lineage>
        <taxon>Bacteria</taxon>
        <taxon>Pseudomonadati</taxon>
        <taxon>Pseudomonadota</taxon>
        <taxon>Gammaproteobacteria</taxon>
        <taxon>Vibrionales</taxon>
        <taxon>Vibrionaceae</taxon>
        <taxon>Vibrio</taxon>
    </lineage>
</organism>
<evidence type="ECO:0000256" key="18">
    <source>
        <dbReference type="SAM" id="MobiDB-lite"/>
    </source>
</evidence>